<comment type="caution">
    <text evidence="1">The sequence shown here is derived from an EMBL/GenBank/DDBJ whole genome shotgun (WGS) entry which is preliminary data.</text>
</comment>
<proteinExistence type="predicted"/>
<evidence type="ECO:0000313" key="2">
    <source>
        <dbReference type="Proteomes" id="UP001642260"/>
    </source>
</evidence>
<sequence length="165" mass="18575">MVGLLGLPSIGIFGISSNSMTPFHCAIRVMDKAAFQRYPWGQLGFSSLVQSIKMITFQAEKSYTVRGCVHVLLIWIYEFVPGIGEKYGNQIEGADVPLLSWGRGGGGGVRVRHMVMKLVEEIYPKWANDEFDPELDNLIKDIFDGQLNEKFWDVTSTTKSPEKRK</sequence>
<dbReference type="EMBL" id="CAKOAT010172932">
    <property type="protein sequence ID" value="CAH8352109.1"/>
    <property type="molecule type" value="Genomic_DNA"/>
</dbReference>
<reference evidence="1 2" key="1">
    <citation type="submission" date="2022-03" db="EMBL/GenBank/DDBJ databases">
        <authorList>
            <person name="Macdonald S."/>
            <person name="Ahmed S."/>
            <person name="Newling K."/>
        </authorList>
    </citation>
    <scope>NUCLEOTIDE SEQUENCE [LARGE SCALE GENOMIC DNA]</scope>
</reference>
<protein>
    <recommendedName>
        <fullName evidence="3">DUF1985 domain-containing protein</fullName>
    </recommendedName>
</protein>
<dbReference type="Proteomes" id="UP001642260">
    <property type="component" value="Unassembled WGS sequence"/>
</dbReference>
<keyword evidence="2" id="KW-1185">Reference proteome</keyword>
<dbReference type="AlphaFoldDB" id="A0ABC8KAT3"/>
<evidence type="ECO:0000313" key="1">
    <source>
        <dbReference type="EMBL" id="CAH8352109.1"/>
    </source>
</evidence>
<accession>A0ABC8KAT3</accession>
<name>A0ABC8KAT3_ERUVS</name>
<evidence type="ECO:0008006" key="3">
    <source>
        <dbReference type="Google" id="ProtNLM"/>
    </source>
</evidence>
<organism evidence="1 2">
    <name type="scientific">Eruca vesicaria subsp. sativa</name>
    <name type="common">Garden rocket</name>
    <name type="synonym">Eruca sativa</name>
    <dbReference type="NCBI Taxonomy" id="29727"/>
    <lineage>
        <taxon>Eukaryota</taxon>
        <taxon>Viridiplantae</taxon>
        <taxon>Streptophyta</taxon>
        <taxon>Embryophyta</taxon>
        <taxon>Tracheophyta</taxon>
        <taxon>Spermatophyta</taxon>
        <taxon>Magnoliopsida</taxon>
        <taxon>eudicotyledons</taxon>
        <taxon>Gunneridae</taxon>
        <taxon>Pentapetalae</taxon>
        <taxon>rosids</taxon>
        <taxon>malvids</taxon>
        <taxon>Brassicales</taxon>
        <taxon>Brassicaceae</taxon>
        <taxon>Brassiceae</taxon>
        <taxon>Eruca</taxon>
    </lineage>
</organism>
<gene>
    <name evidence="1" type="ORF">ERUC_LOCUS18483</name>
</gene>